<evidence type="ECO:0000256" key="5">
    <source>
        <dbReference type="SAM" id="Coils"/>
    </source>
</evidence>
<evidence type="ECO:0000256" key="4">
    <source>
        <dbReference type="ARBA" id="ARBA00023273"/>
    </source>
</evidence>
<reference evidence="6 7" key="1">
    <citation type="submission" date="2024-05" db="EMBL/GenBank/DDBJ databases">
        <title>Culex pipiens pipiens assembly and annotation.</title>
        <authorList>
            <person name="Alout H."/>
            <person name="Durand T."/>
        </authorList>
    </citation>
    <scope>NUCLEOTIDE SEQUENCE [LARGE SCALE GENOMIC DNA]</scope>
    <source>
        <strain evidence="6">HA-2024</strain>
        <tissue evidence="6">Whole body</tissue>
    </source>
</reference>
<accession>A0ABD1D9I4</accession>
<keyword evidence="2" id="KW-0282">Flagellum</keyword>
<dbReference type="EMBL" id="JBEHCU010006749">
    <property type="protein sequence ID" value="KAL1396308.1"/>
    <property type="molecule type" value="Genomic_DNA"/>
</dbReference>
<gene>
    <name evidence="6" type="ORF">pipiens_010612</name>
</gene>
<sequence length="328" mass="38834">MVQRMILKLEMITKERERHMEKLWKEFQKVLNTYLRNTEEYRNEYSKLRDQDSNDTRHIQNHYVEVARLSDLIANLRLKLTTIRDEHEFNVKQLQKSKMELQERVRNVKQEMEIGLKMDEEKLKQLAVCSNGALKYLQNLLKRGNAILQIATFCKKFETENESLLPFVHSAVKRQMFEVDEDELKEPSTEFDVFKKETFGIAKKFENFWMRFNKARIDCACLQEEKQQLLEENERLKSQLKEYLITVNISNGGSLESNETLLAQRPSSMKVEKVVHIDLKLKAVRFSKNGQRRPVTCIEGNLSNAIRNDRLLEIKNKPTELYSVVQQS</sequence>
<name>A0ABD1D9I4_CULPP</name>
<dbReference type="PANTHER" id="PTHR21625">
    <property type="entry name" value="NYD-SP28 PROTEIN"/>
    <property type="match status" value="1"/>
</dbReference>
<evidence type="ECO:0000313" key="6">
    <source>
        <dbReference type="EMBL" id="KAL1396308.1"/>
    </source>
</evidence>
<evidence type="ECO:0000256" key="3">
    <source>
        <dbReference type="ARBA" id="ARBA00023069"/>
    </source>
</evidence>
<keyword evidence="4" id="KW-0966">Cell projection</keyword>
<dbReference type="AlphaFoldDB" id="A0ABD1D9I4"/>
<dbReference type="Proteomes" id="UP001562425">
    <property type="component" value="Unassembled WGS sequence"/>
</dbReference>
<dbReference type="PANTHER" id="PTHR21625:SF0">
    <property type="entry name" value="DYNEIN REGULATORY COMPLEX SUBUNIT 2"/>
    <property type="match status" value="1"/>
</dbReference>
<comment type="subcellular location">
    <subcellularLocation>
        <location evidence="1">Cytoplasm</location>
        <location evidence="1">Cytoskeleton</location>
        <location evidence="1">Flagellum axoneme</location>
    </subcellularLocation>
</comment>
<keyword evidence="5" id="KW-0175">Coiled coil</keyword>
<evidence type="ECO:0000256" key="1">
    <source>
        <dbReference type="ARBA" id="ARBA00004611"/>
    </source>
</evidence>
<keyword evidence="7" id="KW-1185">Reference proteome</keyword>
<feature type="coiled-coil region" evidence="5">
    <location>
        <begin position="212"/>
        <end position="246"/>
    </location>
</feature>
<keyword evidence="3" id="KW-0969">Cilium</keyword>
<comment type="caution">
    <text evidence="6">The sequence shown here is derived from an EMBL/GenBank/DDBJ whole genome shotgun (WGS) entry which is preliminary data.</text>
</comment>
<dbReference type="InterPro" id="IPR039750">
    <property type="entry name" value="DRC1/DRC2"/>
</dbReference>
<evidence type="ECO:0000313" key="7">
    <source>
        <dbReference type="Proteomes" id="UP001562425"/>
    </source>
</evidence>
<feature type="coiled-coil region" evidence="5">
    <location>
        <begin position="31"/>
        <end position="111"/>
    </location>
</feature>
<proteinExistence type="predicted"/>
<protein>
    <submittedName>
        <fullName evidence="6">Uncharacterized protein</fullName>
    </submittedName>
</protein>
<evidence type="ECO:0000256" key="2">
    <source>
        <dbReference type="ARBA" id="ARBA00022846"/>
    </source>
</evidence>
<organism evidence="6 7">
    <name type="scientific">Culex pipiens pipiens</name>
    <name type="common">Northern house mosquito</name>
    <dbReference type="NCBI Taxonomy" id="38569"/>
    <lineage>
        <taxon>Eukaryota</taxon>
        <taxon>Metazoa</taxon>
        <taxon>Ecdysozoa</taxon>
        <taxon>Arthropoda</taxon>
        <taxon>Hexapoda</taxon>
        <taxon>Insecta</taxon>
        <taxon>Pterygota</taxon>
        <taxon>Neoptera</taxon>
        <taxon>Endopterygota</taxon>
        <taxon>Diptera</taxon>
        <taxon>Nematocera</taxon>
        <taxon>Culicoidea</taxon>
        <taxon>Culicidae</taxon>
        <taxon>Culicinae</taxon>
        <taxon>Culicini</taxon>
        <taxon>Culex</taxon>
        <taxon>Culex</taxon>
    </lineage>
</organism>